<evidence type="ECO:0008006" key="4">
    <source>
        <dbReference type="Google" id="ProtNLM"/>
    </source>
</evidence>
<dbReference type="InterPro" id="IPR016024">
    <property type="entry name" value="ARM-type_fold"/>
</dbReference>
<keyword evidence="3" id="KW-1185">Reference proteome</keyword>
<dbReference type="STRING" id="1385513.N780_19255"/>
<name>A0A0A2UT73_9BACI</name>
<accession>A0A0A2UT73</accession>
<dbReference type="Gene3D" id="1.25.10.10">
    <property type="entry name" value="Leucine-rich Repeat Variant"/>
    <property type="match status" value="1"/>
</dbReference>
<dbReference type="SUPFAM" id="SSF48371">
    <property type="entry name" value="ARM repeat"/>
    <property type="match status" value="1"/>
</dbReference>
<reference evidence="2 3" key="1">
    <citation type="submission" date="2013-08" db="EMBL/GenBank/DDBJ databases">
        <title>Genome of Pontibacillus chungwhensis.</title>
        <authorList>
            <person name="Wang Q."/>
            <person name="Wang G."/>
        </authorList>
    </citation>
    <scope>NUCLEOTIDE SEQUENCE [LARGE SCALE GENOMIC DNA]</scope>
    <source>
        <strain evidence="2 3">BH030062</strain>
    </source>
</reference>
<keyword evidence="1" id="KW-1133">Transmembrane helix</keyword>
<gene>
    <name evidence="2" type="ORF">N780_19255</name>
</gene>
<evidence type="ECO:0000313" key="2">
    <source>
        <dbReference type="EMBL" id="KGP91497.1"/>
    </source>
</evidence>
<dbReference type="EMBL" id="AVBG01000006">
    <property type="protein sequence ID" value="KGP91497.1"/>
    <property type="molecule type" value="Genomic_DNA"/>
</dbReference>
<dbReference type="InterPro" id="IPR011989">
    <property type="entry name" value="ARM-like"/>
</dbReference>
<proteinExistence type="predicted"/>
<dbReference type="Proteomes" id="UP000030153">
    <property type="component" value="Unassembled WGS sequence"/>
</dbReference>
<sequence>MMNFSIIWIALFVLALALVLMGFLMFLLFQKRRNIRYEIRKKSYKDKLKPVVQQVVLSGEEGHPRLIENEQIVYEVLAELLEELTATLKDPFVKMRVNSFAQWTMKDYYTRMLHHRRFSLRMNALYQIEDFNVQSFQELLWQRYKNKTYKNIAEHYQLVRTLSALGSKELIYDLLGTHQPYPKFLYKEVLRRLPKIDTERFIDECDSLPLSFQQAVVEWIGETRDYSRIPFLEDRLESDSIELRISLLKVLETFGYVSRHDAVLALATSDYFQERMMVARIAKVTEKERYKSVLVGLLSDSNWFVRQAAGGALTVYQDGDMILAHVYETSEDPYARDMAHQWLESEGALWKS</sequence>
<organism evidence="2 3">
    <name type="scientific">Pontibacillus chungwhensis BH030062</name>
    <dbReference type="NCBI Taxonomy" id="1385513"/>
    <lineage>
        <taxon>Bacteria</taxon>
        <taxon>Bacillati</taxon>
        <taxon>Bacillota</taxon>
        <taxon>Bacilli</taxon>
        <taxon>Bacillales</taxon>
        <taxon>Bacillaceae</taxon>
        <taxon>Pontibacillus</taxon>
    </lineage>
</organism>
<keyword evidence="1" id="KW-0472">Membrane</keyword>
<feature type="transmembrane region" description="Helical" evidence="1">
    <location>
        <begin position="6"/>
        <end position="29"/>
    </location>
</feature>
<dbReference type="eggNOG" id="COG1413">
    <property type="taxonomic scope" value="Bacteria"/>
</dbReference>
<comment type="caution">
    <text evidence="2">The sequence shown here is derived from an EMBL/GenBank/DDBJ whole genome shotgun (WGS) entry which is preliminary data.</text>
</comment>
<evidence type="ECO:0000256" key="1">
    <source>
        <dbReference type="SAM" id="Phobius"/>
    </source>
</evidence>
<protein>
    <recommendedName>
        <fullName evidence="4">HEAT repeat domain-containing protein</fullName>
    </recommendedName>
</protein>
<keyword evidence="1" id="KW-0812">Transmembrane</keyword>
<dbReference type="AlphaFoldDB" id="A0A0A2UT73"/>
<evidence type="ECO:0000313" key="3">
    <source>
        <dbReference type="Proteomes" id="UP000030153"/>
    </source>
</evidence>